<feature type="region of interest" description="Disordered" evidence="1">
    <location>
        <begin position="238"/>
        <end position="301"/>
    </location>
</feature>
<keyword evidence="3" id="KW-1185">Reference proteome</keyword>
<evidence type="ECO:0000313" key="2">
    <source>
        <dbReference type="EMBL" id="GAU87644.1"/>
    </source>
</evidence>
<evidence type="ECO:0000313" key="3">
    <source>
        <dbReference type="Proteomes" id="UP000186922"/>
    </source>
</evidence>
<dbReference type="OrthoDB" id="10543862at2759"/>
<dbReference type="AlphaFoldDB" id="A0A1D1UCU9"/>
<protein>
    <submittedName>
        <fullName evidence="2">Uncharacterized protein</fullName>
    </submittedName>
</protein>
<gene>
    <name evidence="2" type="primary">RvY_00459</name>
    <name evidence="2" type="synonym">RvY_00459.1</name>
    <name evidence="2" type="ORF">RvY_00459-1</name>
</gene>
<dbReference type="Proteomes" id="UP000186922">
    <property type="component" value="Unassembled WGS sequence"/>
</dbReference>
<sequence length="737" mass="74871">MKPPRLLSLTLKPWILCTVVVAYLLVEPIVARRSSGGSVGGGRMSSGRSSFGGGFGGGRSSFGGGGRSSWGGGGGGGFGNRVSFASPARSSGGLFGGSSATRYGSSGSSGSSGRYGGGLGSSSATRYGSSSGAGFGSSSPLRSSSGFGGASATRYGSSSGAGVGATRYGSSSGSKIGTGTALGAGAAGGALGTYGATRLGGGSFGSSGARAGLVGSGTRYGSQSSTGGIFGSSGAAGATRYGSSAPSGRGSPTDSIRNRFSGSGVRQPVAGNARPNYGFGSSNTLGNRPAVNTPRASASSPSKVVYSPTYNTYNSYGRGSSFGGLGSSGYGGLGSSYGGRRGFGTGSMIATGLAAGVGGYYLGRAMGSLYRPYGFGYGYPGMGYGYGGYGYGGMGYGGMGYGGGMCDTCSMGGYVPYRDRYRDYYPTDNQQVITNPANNNNNNVNTQGAVASVNQPAIAATEAPQKSVDLCMLARWNRELPFAELPNMALDFLATNLISGNTTSDKAKFMYEFLTVSVEAYEKYNSSADIFTIPASFDINTCNIKVSKTQLVNAATAVQQEEPIMTSLRHMLSLYSNKSTDADDLTDVVNAAKACLPQGPNITNPEVLPCIDFSLSPDQMLKLETPHSMFGSAEICRRQLSPDMFKCVPKVVGNPCKMEHLATLNLFARNFYLCSEAIGENTVAGLEAHSSGPAAGGVPSVAGRRVESTTSSVIAYVGTGWVGSTTAKPGFWSRIFG</sequence>
<dbReference type="STRING" id="947166.A0A1D1UCU9"/>
<feature type="region of interest" description="Disordered" evidence="1">
    <location>
        <begin position="34"/>
        <end position="69"/>
    </location>
</feature>
<feature type="compositionally biased region" description="Low complexity" evidence="1">
    <location>
        <begin position="129"/>
        <end position="145"/>
    </location>
</feature>
<evidence type="ECO:0000256" key="1">
    <source>
        <dbReference type="SAM" id="MobiDB-lite"/>
    </source>
</evidence>
<reference evidence="2 3" key="1">
    <citation type="journal article" date="2016" name="Nat. Commun.">
        <title>Extremotolerant tardigrade genome and improved radiotolerance of human cultured cells by tardigrade-unique protein.</title>
        <authorList>
            <person name="Hashimoto T."/>
            <person name="Horikawa D.D."/>
            <person name="Saito Y."/>
            <person name="Kuwahara H."/>
            <person name="Kozuka-Hata H."/>
            <person name="Shin-I T."/>
            <person name="Minakuchi Y."/>
            <person name="Ohishi K."/>
            <person name="Motoyama A."/>
            <person name="Aizu T."/>
            <person name="Enomoto A."/>
            <person name="Kondo K."/>
            <person name="Tanaka S."/>
            <person name="Hara Y."/>
            <person name="Koshikawa S."/>
            <person name="Sagara H."/>
            <person name="Miura T."/>
            <person name="Yokobori S."/>
            <person name="Miyagawa K."/>
            <person name="Suzuki Y."/>
            <person name="Kubo T."/>
            <person name="Oyama M."/>
            <person name="Kohara Y."/>
            <person name="Fujiyama A."/>
            <person name="Arakawa K."/>
            <person name="Katayama T."/>
            <person name="Toyoda A."/>
            <person name="Kunieda T."/>
        </authorList>
    </citation>
    <scope>NUCLEOTIDE SEQUENCE [LARGE SCALE GENOMIC DNA]</scope>
    <source>
        <strain evidence="2 3">YOKOZUNA-1</strain>
    </source>
</reference>
<feature type="region of interest" description="Disordered" evidence="1">
    <location>
        <begin position="129"/>
        <end position="170"/>
    </location>
</feature>
<proteinExistence type="predicted"/>
<comment type="caution">
    <text evidence="2">The sequence shown here is derived from an EMBL/GenBank/DDBJ whole genome shotgun (WGS) entry which is preliminary data.</text>
</comment>
<accession>A0A1D1UCU9</accession>
<name>A0A1D1UCU9_RAMVA</name>
<feature type="compositionally biased region" description="Gly residues" evidence="1">
    <location>
        <begin position="37"/>
        <end position="69"/>
    </location>
</feature>
<feature type="compositionally biased region" description="Polar residues" evidence="1">
    <location>
        <begin position="241"/>
        <end position="261"/>
    </location>
</feature>
<organism evidence="2 3">
    <name type="scientific">Ramazzottius varieornatus</name>
    <name type="common">Water bear</name>
    <name type="synonym">Tardigrade</name>
    <dbReference type="NCBI Taxonomy" id="947166"/>
    <lineage>
        <taxon>Eukaryota</taxon>
        <taxon>Metazoa</taxon>
        <taxon>Ecdysozoa</taxon>
        <taxon>Tardigrada</taxon>
        <taxon>Eutardigrada</taxon>
        <taxon>Parachela</taxon>
        <taxon>Hypsibioidea</taxon>
        <taxon>Ramazzottiidae</taxon>
        <taxon>Ramazzottius</taxon>
    </lineage>
</organism>
<dbReference type="EMBL" id="BDGG01000001">
    <property type="protein sequence ID" value="GAU87644.1"/>
    <property type="molecule type" value="Genomic_DNA"/>
</dbReference>